<dbReference type="Proteomes" id="UP000663856">
    <property type="component" value="Unassembled WGS sequence"/>
</dbReference>
<dbReference type="AlphaFoldDB" id="A0A816X7S3"/>
<comment type="caution">
    <text evidence="4">The sequence shown here is derived from an EMBL/GenBank/DDBJ whole genome shotgun (WGS) entry which is preliminary data.</text>
</comment>
<protein>
    <recommendedName>
        <fullName evidence="1">HAT C-terminal dimerisation domain-containing protein</fullName>
    </recommendedName>
</protein>
<dbReference type="Proteomes" id="UP000681967">
    <property type="component" value="Unassembled WGS sequence"/>
</dbReference>
<dbReference type="EMBL" id="CAJNRG010000982">
    <property type="protein sequence ID" value="CAF2024764.1"/>
    <property type="molecule type" value="Genomic_DNA"/>
</dbReference>
<dbReference type="EMBL" id="CAJOBJ010353347">
    <property type="protein sequence ID" value="CAF5211167.1"/>
    <property type="molecule type" value="Genomic_DNA"/>
</dbReference>
<accession>A0A816X7S3</accession>
<dbReference type="Proteomes" id="UP000681720">
    <property type="component" value="Unassembled WGS sequence"/>
</dbReference>
<evidence type="ECO:0000313" key="2">
    <source>
        <dbReference type="EMBL" id="CAF1532797.1"/>
    </source>
</evidence>
<sequence>MNSIKDLSTELAPVNEAFPATTSLLQGALYLPVSSTTCERSFSRMNLIKTYCRNSTGDERLCDLTVLTVEQAFNIDLEEAVDIFSTNHKNSRILLR</sequence>
<dbReference type="Proteomes" id="UP000663887">
    <property type="component" value="Unassembled WGS sequence"/>
</dbReference>
<dbReference type="Proteomes" id="UP000663842">
    <property type="component" value="Unassembled WGS sequence"/>
</dbReference>
<dbReference type="Pfam" id="PF05699">
    <property type="entry name" value="Dimer_Tnp_hAT"/>
    <property type="match status" value="1"/>
</dbReference>
<dbReference type="EMBL" id="CAJOBI010191159">
    <property type="protein sequence ID" value="CAF4961601.1"/>
    <property type="molecule type" value="Genomic_DNA"/>
</dbReference>
<dbReference type="PANTHER" id="PTHR46289:SF14">
    <property type="entry name" value="DUF4371 DOMAIN-CONTAINING PROTEIN"/>
    <property type="match status" value="1"/>
</dbReference>
<name>A0A816X7S3_9BILA</name>
<evidence type="ECO:0000313" key="3">
    <source>
        <dbReference type="EMBL" id="CAF2024764.1"/>
    </source>
</evidence>
<evidence type="ECO:0000313" key="8">
    <source>
        <dbReference type="EMBL" id="CAF4961601.1"/>
    </source>
</evidence>
<evidence type="ECO:0000259" key="1">
    <source>
        <dbReference type="Pfam" id="PF05699"/>
    </source>
</evidence>
<reference evidence="4" key="1">
    <citation type="submission" date="2021-02" db="EMBL/GenBank/DDBJ databases">
        <authorList>
            <person name="Nowell W R."/>
        </authorList>
    </citation>
    <scope>NUCLEOTIDE SEQUENCE</scope>
</reference>
<proteinExistence type="predicted"/>
<organism evidence="4 10">
    <name type="scientific">Rotaria magnacalcarata</name>
    <dbReference type="NCBI Taxonomy" id="392030"/>
    <lineage>
        <taxon>Eukaryota</taxon>
        <taxon>Metazoa</taxon>
        <taxon>Spiralia</taxon>
        <taxon>Gnathifera</taxon>
        <taxon>Rotifera</taxon>
        <taxon>Eurotatoria</taxon>
        <taxon>Bdelloidea</taxon>
        <taxon>Philodinida</taxon>
        <taxon>Philodinidae</taxon>
        <taxon>Rotaria</taxon>
    </lineage>
</organism>
<dbReference type="EMBL" id="CAJNRE010016635">
    <property type="protein sequence ID" value="CAF2147650.1"/>
    <property type="molecule type" value="Genomic_DNA"/>
</dbReference>
<evidence type="ECO:0000313" key="10">
    <source>
        <dbReference type="Proteomes" id="UP000663856"/>
    </source>
</evidence>
<dbReference type="Proteomes" id="UP000663855">
    <property type="component" value="Unassembled WGS sequence"/>
</dbReference>
<dbReference type="EMBL" id="CAJNRF010012640">
    <property type="protein sequence ID" value="CAF2142888.1"/>
    <property type="molecule type" value="Genomic_DNA"/>
</dbReference>
<dbReference type="Proteomes" id="UP000663824">
    <property type="component" value="Unassembled WGS sequence"/>
</dbReference>
<evidence type="ECO:0000313" key="7">
    <source>
        <dbReference type="EMBL" id="CAF4264323.1"/>
    </source>
</evidence>
<dbReference type="PANTHER" id="PTHR46289">
    <property type="entry name" value="52 KDA REPRESSOR OF THE INHIBITOR OF THE PROTEIN KINASE-LIKE PROTEIN-RELATED"/>
    <property type="match status" value="1"/>
</dbReference>
<dbReference type="EMBL" id="CAJOBF010005728">
    <property type="protein sequence ID" value="CAF4184937.1"/>
    <property type="molecule type" value="Genomic_DNA"/>
</dbReference>
<dbReference type="InterPro" id="IPR008906">
    <property type="entry name" value="HATC_C_dom"/>
</dbReference>
<evidence type="ECO:0000313" key="4">
    <source>
        <dbReference type="EMBL" id="CAF2142888.1"/>
    </source>
</evidence>
<evidence type="ECO:0000313" key="9">
    <source>
        <dbReference type="EMBL" id="CAF5211167.1"/>
    </source>
</evidence>
<evidence type="ECO:0000313" key="5">
    <source>
        <dbReference type="EMBL" id="CAF2147650.1"/>
    </source>
</evidence>
<dbReference type="EMBL" id="CAJOBH010028579">
    <property type="protein sequence ID" value="CAF4264323.1"/>
    <property type="molecule type" value="Genomic_DNA"/>
</dbReference>
<dbReference type="EMBL" id="CAJNOV010013814">
    <property type="protein sequence ID" value="CAF1532797.1"/>
    <property type="molecule type" value="Genomic_DNA"/>
</dbReference>
<dbReference type="Proteomes" id="UP000676336">
    <property type="component" value="Unassembled WGS sequence"/>
</dbReference>
<dbReference type="GO" id="GO:0046983">
    <property type="term" value="F:protein dimerization activity"/>
    <property type="evidence" value="ECO:0007669"/>
    <property type="project" value="InterPro"/>
</dbReference>
<evidence type="ECO:0000313" key="6">
    <source>
        <dbReference type="EMBL" id="CAF4184937.1"/>
    </source>
</evidence>
<feature type="domain" description="HAT C-terminal dimerisation" evidence="1">
    <location>
        <begin position="16"/>
        <end position="71"/>
    </location>
</feature>
<dbReference type="InterPro" id="IPR052958">
    <property type="entry name" value="IFN-induced_PKR_regulator"/>
</dbReference>
<gene>
    <name evidence="7" type="ORF">BYL167_LOCUS26062</name>
    <name evidence="2" type="ORF">CJN711_LOCUS29156</name>
    <name evidence="9" type="ORF">GIL414_LOCUS79838</name>
    <name evidence="5" type="ORF">MBJ925_LOCUS30693</name>
    <name evidence="8" type="ORF">SMN809_LOCUS54641</name>
    <name evidence="6" type="ORF">UXM345_LOCUS27081</name>
    <name evidence="4" type="ORF">WKI299_LOCUS28709</name>
    <name evidence="3" type="ORF">XDN619_LOCUS4487</name>
</gene>